<dbReference type="Pfam" id="PF26421">
    <property type="entry name" value="Avidin_like"/>
    <property type="match status" value="1"/>
</dbReference>
<evidence type="ECO:0000313" key="2">
    <source>
        <dbReference type="Proteomes" id="UP000198407"/>
    </source>
</evidence>
<proteinExistence type="predicted"/>
<dbReference type="OrthoDB" id="5684515at2"/>
<accession>A0A239EMJ3</accession>
<gene>
    <name evidence="1" type="ORF">SAMN05444352_10845</name>
</gene>
<sequence>METFFSTISERLHDRRFVTTHNAQGLSNASTVFHYQVAGNDIFGTYQGGHIRLGHQVGRATGPDSIELLFHCLTGNGEMLAGWSRGKVGVDADGRTTLSFVWGWLSGASGGGESHYVEARD</sequence>
<dbReference type="STRING" id="1215104.GCA_000730585_00660"/>
<dbReference type="Proteomes" id="UP000198407">
    <property type="component" value="Unassembled WGS sequence"/>
</dbReference>
<keyword evidence="2" id="KW-1185">Reference proteome</keyword>
<dbReference type="AlphaFoldDB" id="A0A239EMJ3"/>
<dbReference type="InterPro" id="IPR058595">
    <property type="entry name" value="Avidin-like"/>
</dbReference>
<dbReference type="RefSeq" id="WP_042129315.1">
    <property type="nucleotide sequence ID" value="NZ_FZOL01000008.1"/>
</dbReference>
<protein>
    <submittedName>
        <fullName evidence="1">Uncharacterized protein</fullName>
    </submittedName>
</protein>
<reference evidence="2" key="1">
    <citation type="submission" date="2017-06" db="EMBL/GenBank/DDBJ databases">
        <authorList>
            <person name="Varghese N."/>
            <person name="Submissions S."/>
        </authorList>
    </citation>
    <scope>NUCLEOTIDE SEQUENCE [LARGE SCALE GENOMIC DNA]</scope>
    <source>
        <strain evidence="2">DSM 22348</strain>
    </source>
</reference>
<organism evidence="1 2">
    <name type="scientific">Pseudomonas japonica</name>
    <dbReference type="NCBI Taxonomy" id="256466"/>
    <lineage>
        <taxon>Bacteria</taxon>
        <taxon>Pseudomonadati</taxon>
        <taxon>Pseudomonadota</taxon>
        <taxon>Gammaproteobacteria</taxon>
        <taxon>Pseudomonadales</taxon>
        <taxon>Pseudomonadaceae</taxon>
        <taxon>Pseudomonas</taxon>
    </lineage>
</organism>
<name>A0A239EMJ3_9PSED</name>
<dbReference type="EMBL" id="FZOL01000008">
    <property type="protein sequence ID" value="SNS45142.1"/>
    <property type="molecule type" value="Genomic_DNA"/>
</dbReference>
<evidence type="ECO:0000313" key="1">
    <source>
        <dbReference type="EMBL" id="SNS45142.1"/>
    </source>
</evidence>